<comment type="caution">
    <text evidence="2">The sequence shown here is derived from an EMBL/GenBank/DDBJ whole genome shotgun (WGS) entry which is preliminary data.</text>
</comment>
<feature type="region of interest" description="Disordered" evidence="1">
    <location>
        <begin position="60"/>
        <end position="88"/>
    </location>
</feature>
<evidence type="ECO:0000313" key="3">
    <source>
        <dbReference type="Proteomes" id="UP001165667"/>
    </source>
</evidence>
<evidence type="ECO:0000256" key="1">
    <source>
        <dbReference type="SAM" id="MobiDB-lite"/>
    </source>
</evidence>
<dbReference type="Proteomes" id="UP001165667">
    <property type="component" value="Unassembled WGS sequence"/>
</dbReference>
<dbReference type="EMBL" id="JAMOIM010000062">
    <property type="protein sequence ID" value="MCW6512731.1"/>
    <property type="molecule type" value="Genomic_DNA"/>
</dbReference>
<gene>
    <name evidence="2" type="ORF">M8523_33040</name>
</gene>
<keyword evidence="3" id="KW-1185">Reference proteome</keyword>
<reference evidence="2" key="1">
    <citation type="submission" date="2022-05" db="EMBL/GenBank/DDBJ databases">
        <authorList>
            <person name="Pankratov T."/>
        </authorList>
    </citation>
    <scope>NUCLEOTIDE SEQUENCE</scope>
    <source>
        <strain evidence="2">BP6-180914</strain>
    </source>
</reference>
<protein>
    <submittedName>
        <fullName evidence="2">Uncharacterized protein</fullName>
    </submittedName>
</protein>
<accession>A0AA41Z497</accession>
<evidence type="ECO:0000313" key="2">
    <source>
        <dbReference type="EMBL" id="MCW6512731.1"/>
    </source>
</evidence>
<dbReference type="AlphaFoldDB" id="A0AA41Z497"/>
<proteinExistence type="predicted"/>
<sequence length="88" mass="9624">MIFGSGSLAQLPDEVERLDLRRVLLLATPPQASEARRLAGSMCAKGNWAIENTAKKLTEIFDEHNSPGRSCPDPEAVRRREGQPVGLP</sequence>
<organism evidence="2 3">
    <name type="scientific">Lichenifustis flavocetrariae</name>
    <dbReference type="NCBI Taxonomy" id="2949735"/>
    <lineage>
        <taxon>Bacteria</taxon>
        <taxon>Pseudomonadati</taxon>
        <taxon>Pseudomonadota</taxon>
        <taxon>Alphaproteobacteria</taxon>
        <taxon>Hyphomicrobiales</taxon>
        <taxon>Lichenihabitantaceae</taxon>
        <taxon>Lichenifustis</taxon>
    </lineage>
</organism>
<dbReference type="RefSeq" id="WP_282589106.1">
    <property type="nucleotide sequence ID" value="NZ_JAMOIM010000062.1"/>
</dbReference>
<name>A0AA41Z497_9HYPH</name>